<reference evidence="3" key="1">
    <citation type="submission" date="2023-06" db="EMBL/GenBank/DDBJ databases">
        <title>Genome-scale phylogeny and comparative genomics of the fungal order Sordariales.</title>
        <authorList>
            <consortium name="Lawrence Berkeley National Laboratory"/>
            <person name="Hensen N."/>
            <person name="Bonometti L."/>
            <person name="Westerberg I."/>
            <person name="Brannstrom I.O."/>
            <person name="Guillou S."/>
            <person name="Cros-Aarteil S."/>
            <person name="Calhoun S."/>
            <person name="Haridas S."/>
            <person name="Kuo A."/>
            <person name="Mondo S."/>
            <person name="Pangilinan J."/>
            <person name="Riley R."/>
            <person name="LaButti K."/>
            <person name="Andreopoulos B."/>
            <person name="Lipzen A."/>
            <person name="Chen C."/>
            <person name="Yanf M."/>
            <person name="Daum C."/>
            <person name="Ng V."/>
            <person name="Clum A."/>
            <person name="Steindorff A."/>
            <person name="Ohm R."/>
            <person name="Martin F."/>
            <person name="Silar P."/>
            <person name="Natvig D."/>
            <person name="Lalanne C."/>
            <person name="Gautier V."/>
            <person name="Ament-velasquez S.L."/>
            <person name="Kruys A."/>
            <person name="Hutchinson M.I."/>
            <person name="Powell A.J."/>
            <person name="Barry K."/>
            <person name="Miller A.N."/>
            <person name="Grigoriev I.V."/>
            <person name="Debuchy R."/>
            <person name="Gladieux P."/>
            <person name="Thoren M.H."/>
            <person name="Johannesson H."/>
        </authorList>
    </citation>
    <scope>NUCLEOTIDE SEQUENCE</scope>
    <source>
        <strain evidence="3">SMH2392-1A</strain>
    </source>
</reference>
<evidence type="ECO:0000256" key="2">
    <source>
        <dbReference type="SAM" id="MobiDB-lite"/>
    </source>
</evidence>
<feature type="coiled-coil region" evidence="1">
    <location>
        <begin position="151"/>
        <end position="198"/>
    </location>
</feature>
<dbReference type="Proteomes" id="UP001172101">
    <property type="component" value="Unassembled WGS sequence"/>
</dbReference>
<protein>
    <submittedName>
        <fullName evidence="3">Uncharacterized protein</fullName>
    </submittedName>
</protein>
<feature type="compositionally biased region" description="Acidic residues" evidence="2">
    <location>
        <begin position="121"/>
        <end position="137"/>
    </location>
</feature>
<evidence type="ECO:0000313" key="3">
    <source>
        <dbReference type="EMBL" id="KAK0728402.1"/>
    </source>
</evidence>
<gene>
    <name evidence="3" type="ORF">B0T26DRAFT_170218</name>
</gene>
<organism evidence="3 4">
    <name type="scientific">Lasiosphaeria miniovina</name>
    <dbReference type="NCBI Taxonomy" id="1954250"/>
    <lineage>
        <taxon>Eukaryota</taxon>
        <taxon>Fungi</taxon>
        <taxon>Dikarya</taxon>
        <taxon>Ascomycota</taxon>
        <taxon>Pezizomycotina</taxon>
        <taxon>Sordariomycetes</taxon>
        <taxon>Sordariomycetidae</taxon>
        <taxon>Sordariales</taxon>
        <taxon>Lasiosphaeriaceae</taxon>
        <taxon>Lasiosphaeria</taxon>
    </lineage>
</organism>
<feature type="compositionally biased region" description="Acidic residues" evidence="2">
    <location>
        <begin position="46"/>
        <end position="68"/>
    </location>
</feature>
<feature type="compositionally biased region" description="Acidic residues" evidence="2">
    <location>
        <begin position="103"/>
        <end position="113"/>
    </location>
</feature>
<keyword evidence="4" id="KW-1185">Reference proteome</keyword>
<proteinExistence type="predicted"/>
<evidence type="ECO:0000313" key="4">
    <source>
        <dbReference type="Proteomes" id="UP001172101"/>
    </source>
</evidence>
<dbReference type="RefSeq" id="XP_060301257.1">
    <property type="nucleotide sequence ID" value="XM_060433555.1"/>
</dbReference>
<dbReference type="EMBL" id="JAUIRO010000002">
    <property type="protein sequence ID" value="KAK0728402.1"/>
    <property type="molecule type" value="Genomic_DNA"/>
</dbReference>
<sequence length="370" mass="43452">MQASHAQVGKPRALTQPKSRRHQLPAWFHRVALKRRTSGRDHSSDFDEDISDLEEDTGMDDEERGNEEEQTKKRRIADCDSEDVDDRGEEEEQKKKKVKDCNSEDCDDMDCDSEYGPGFESESESDDDDNDEDDSSESEASYTGSDAGYYYELKEEREYRKEERVEELKKKDEILGGERIKEEEVRAAYESLAEAEKEDKAIPRIESLEGRKFTLFCADYVNRNYNRHRLTKKWVKFREMFQDEEDEAGELYGTLMVDKYKYRFGPCRLPHRASTEEALKMELDGSRSRFELLVIFVSNDYLKVRVSRYTSNPASPRLPTAPKVYEFAGVWRDKEKERAERKAREFSPKESWFELNHHMGAYYHPDEAGF</sequence>
<evidence type="ECO:0000256" key="1">
    <source>
        <dbReference type="SAM" id="Coils"/>
    </source>
</evidence>
<name>A0AA40B6E4_9PEZI</name>
<feature type="compositionally biased region" description="Acidic residues" evidence="2">
    <location>
        <begin position="79"/>
        <end position="91"/>
    </location>
</feature>
<comment type="caution">
    <text evidence="3">The sequence shown here is derived from an EMBL/GenBank/DDBJ whole genome shotgun (WGS) entry which is preliminary data.</text>
</comment>
<dbReference type="AlphaFoldDB" id="A0AA40B6E4"/>
<feature type="region of interest" description="Disordered" evidence="2">
    <location>
        <begin position="1"/>
        <end position="149"/>
    </location>
</feature>
<dbReference type="GeneID" id="85316826"/>
<keyword evidence="1" id="KW-0175">Coiled coil</keyword>
<accession>A0AA40B6E4</accession>